<evidence type="ECO:0000256" key="1">
    <source>
        <dbReference type="SAM" id="MobiDB-lite"/>
    </source>
</evidence>
<evidence type="ECO:0000313" key="2">
    <source>
        <dbReference type="EMBL" id="MBK1666973.1"/>
    </source>
</evidence>
<dbReference type="Proteomes" id="UP001296873">
    <property type="component" value="Unassembled WGS sequence"/>
</dbReference>
<accession>A0ABS1D981</accession>
<dbReference type="SUPFAM" id="SSF50249">
    <property type="entry name" value="Nucleic acid-binding proteins"/>
    <property type="match status" value="1"/>
</dbReference>
<keyword evidence="3" id="KW-1185">Reference proteome</keyword>
<evidence type="ECO:0008006" key="4">
    <source>
        <dbReference type="Google" id="ProtNLM"/>
    </source>
</evidence>
<feature type="compositionally biased region" description="Low complexity" evidence="1">
    <location>
        <begin position="1"/>
        <end position="15"/>
    </location>
</feature>
<reference evidence="2 3" key="1">
    <citation type="journal article" date="2020" name="Microorganisms">
        <title>Osmotic Adaptation and Compatible Solute Biosynthesis of Phototrophic Bacteria as Revealed from Genome Analyses.</title>
        <authorList>
            <person name="Imhoff J.F."/>
            <person name="Rahn T."/>
            <person name="Kunzel S."/>
            <person name="Keller A."/>
            <person name="Neulinger S.C."/>
        </authorList>
    </citation>
    <scope>NUCLEOTIDE SEQUENCE [LARGE SCALE GENOMIC DNA]</scope>
    <source>
        <strain evidence="2 3">DSM 9895</strain>
    </source>
</reference>
<dbReference type="RefSeq" id="WP_200339031.1">
    <property type="nucleotide sequence ID" value="NZ_NRRL01000003.1"/>
</dbReference>
<name>A0ABS1D981_9PROT</name>
<organism evidence="2 3">
    <name type="scientific">Rhodovibrio sodomensis</name>
    <dbReference type="NCBI Taxonomy" id="1088"/>
    <lineage>
        <taxon>Bacteria</taxon>
        <taxon>Pseudomonadati</taxon>
        <taxon>Pseudomonadota</taxon>
        <taxon>Alphaproteobacteria</taxon>
        <taxon>Rhodospirillales</taxon>
        <taxon>Rhodovibrionaceae</taxon>
        <taxon>Rhodovibrio</taxon>
    </lineage>
</organism>
<proteinExistence type="predicted"/>
<protein>
    <recommendedName>
        <fullName evidence="4">Single-stranded DNA-binding protein</fullName>
    </recommendedName>
</protein>
<evidence type="ECO:0000313" key="3">
    <source>
        <dbReference type="Proteomes" id="UP001296873"/>
    </source>
</evidence>
<gene>
    <name evidence="2" type="ORF">CKO28_02810</name>
</gene>
<feature type="region of interest" description="Disordered" evidence="1">
    <location>
        <begin position="1"/>
        <end position="20"/>
    </location>
</feature>
<dbReference type="InterPro" id="IPR012340">
    <property type="entry name" value="NA-bd_OB-fold"/>
</dbReference>
<dbReference type="EMBL" id="NRRL01000003">
    <property type="protein sequence ID" value="MBK1666973.1"/>
    <property type="molecule type" value="Genomic_DNA"/>
</dbReference>
<sequence length="133" mass="14634">MSTQTTNAATTSNAQGQGNGKSVYYKRYNLQGVIAELVVRQTADNRDVANFVLKREGKKDSKCVAFAEKAEALLSSYNEGDSVRLFGFFKPESFTPEGESKPVTFQKYHVLWSGAPKTQADAEQADKQDEKAA</sequence>
<comment type="caution">
    <text evidence="2">The sequence shown here is derived from an EMBL/GenBank/DDBJ whole genome shotgun (WGS) entry which is preliminary data.</text>
</comment>